<evidence type="ECO:0000256" key="6">
    <source>
        <dbReference type="SAM" id="Phobius"/>
    </source>
</evidence>
<feature type="compositionally biased region" description="Basic and acidic residues" evidence="5">
    <location>
        <begin position="668"/>
        <end position="679"/>
    </location>
</feature>
<dbReference type="SMART" id="SM00736">
    <property type="entry name" value="CADG"/>
    <property type="match status" value="3"/>
</dbReference>
<proteinExistence type="predicted"/>
<feature type="domain" description="Dystroglycan-type cadherin-like" evidence="8">
    <location>
        <begin position="24"/>
        <end position="128"/>
    </location>
</feature>
<feature type="compositionally biased region" description="Polar residues" evidence="5">
    <location>
        <begin position="645"/>
        <end position="656"/>
    </location>
</feature>
<dbReference type="Proteomes" id="UP000019375">
    <property type="component" value="Unassembled WGS sequence"/>
</dbReference>
<evidence type="ECO:0000256" key="2">
    <source>
        <dbReference type="ARBA" id="ARBA00022692"/>
    </source>
</evidence>
<gene>
    <name evidence="9" type="ORF">BN860_08064g</name>
</gene>
<dbReference type="GO" id="GO:0005509">
    <property type="term" value="F:calcium ion binding"/>
    <property type="evidence" value="ECO:0007669"/>
    <property type="project" value="InterPro"/>
</dbReference>
<dbReference type="InterPro" id="IPR013783">
    <property type="entry name" value="Ig-like_fold"/>
</dbReference>
<feature type="domain" description="Dystroglycan-type cadherin-like" evidence="8">
    <location>
        <begin position="344"/>
        <end position="443"/>
    </location>
</feature>
<evidence type="ECO:0000259" key="8">
    <source>
        <dbReference type="SMART" id="SM00736"/>
    </source>
</evidence>
<evidence type="ECO:0000256" key="7">
    <source>
        <dbReference type="SAM" id="SignalP"/>
    </source>
</evidence>
<feature type="region of interest" description="Disordered" evidence="5">
    <location>
        <begin position="623"/>
        <end position="685"/>
    </location>
</feature>
<dbReference type="Pfam" id="PF05345">
    <property type="entry name" value="He_PIG"/>
    <property type="match status" value="2"/>
</dbReference>
<keyword evidence="4 6" id="KW-0472">Membrane</keyword>
<evidence type="ECO:0000313" key="10">
    <source>
        <dbReference type="Proteomes" id="UP000019375"/>
    </source>
</evidence>
<evidence type="ECO:0000256" key="4">
    <source>
        <dbReference type="ARBA" id="ARBA00023136"/>
    </source>
</evidence>
<dbReference type="GO" id="GO:0071944">
    <property type="term" value="C:cell periphery"/>
    <property type="evidence" value="ECO:0007669"/>
    <property type="project" value="UniProtKB-ARBA"/>
</dbReference>
<feature type="region of interest" description="Disordered" evidence="5">
    <location>
        <begin position="540"/>
        <end position="577"/>
    </location>
</feature>
<evidence type="ECO:0000256" key="1">
    <source>
        <dbReference type="ARBA" id="ARBA00004167"/>
    </source>
</evidence>
<feature type="compositionally biased region" description="Low complexity" evidence="5">
    <location>
        <begin position="443"/>
        <end position="468"/>
    </location>
</feature>
<dbReference type="SUPFAM" id="SSF49313">
    <property type="entry name" value="Cadherin-like"/>
    <property type="match status" value="3"/>
</dbReference>
<feature type="region of interest" description="Disordered" evidence="5">
    <location>
        <begin position="436"/>
        <end position="503"/>
    </location>
</feature>
<feature type="chain" id="PRO_5035208596" evidence="7">
    <location>
        <begin position="22"/>
        <end position="823"/>
    </location>
</feature>
<dbReference type="InterPro" id="IPR051694">
    <property type="entry name" value="Immunoregulatory_rcpt-like"/>
</dbReference>
<evidence type="ECO:0000256" key="3">
    <source>
        <dbReference type="ARBA" id="ARBA00022989"/>
    </source>
</evidence>
<feature type="signal peptide" evidence="7">
    <location>
        <begin position="1"/>
        <end position="21"/>
    </location>
</feature>
<dbReference type="CDD" id="cd12087">
    <property type="entry name" value="TM_EGFR-like"/>
    <property type="match status" value="1"/>
</dbReference>
<comment type="subcellular location">
    <subcellularLocation>
        <location evidence="1">Membrane</location>
        <topology evidence="1">Single-pass membrane protein</topology>
    </subcellularLocation>
</comment>
<feature type="transmembrane region" description="Helical" evidence="6">
    <location>
        <begin position="509"/>
        <end position="533"/>
    </location>
</feature>
<evidence type="ECO:0000256" key="5">
    <source>
        <dbReference type="SAM" id="MobiDB-lite"/>
    </source>
</evidence>
<feature type="compositionally biased region" description="Polar residues" evidence="5">
    <location>
        <begin position="792"/>
        <end position="808"/>
    </location>
</feature>
<dbReference type="InterPro" id="IPR015919">
    <property type="entry name" value="Cadherin-like_sf"/>
</dbReference>
<accession>A0A8J2X833</accession>
<dbReference type="PANTHER" id="PTHR15549:SF26">
    <property type="entry name" value="AXIAL BUDDING PATTERN PROTEIN 2-RELATED"/>
    <property type="match status" value="1"/>
</dbReference>
<dbReference type="EMBL" id="HG316457">
    <property type="protein sequence ID" value="CDF89596.1"/>
    <property type="molecule type" value="Genomic_DNA"/>
</dbReference>
<dbReference type="GO" id="GO:0016020">
    <property type="term" value="C:membrane"/>
    <property type="evidence" value="ECO:0007669"/>
    <property type="project" value="UniProtKB-SubCell"/>
</dbReference>
<sequence>MLDIPILVVLAVVGPLVGVRCQPFEAFPLSAQWPPVARVGKEFTFQISNDTFQSTNTGVQVEYQAFDLPNWLSFDSAARTFSGTASKEDLNDGVTTNVPITLQGTDPSDNQALNKTYSFAVTDKKSVEVASNFNLLALLKNYGSTNGQGGLILKPNQVFNVTFDRDSFTNQDYITEYYGLSEPYNAPLPSWMKFDANNLEFSGVAPVAHSEIAPQMTYKFALGATDVNGYTSASIPFSIVVGAHELTTSIQNTLLVNVSKTGHFEYDLPLDYVFLDNETISNDDLGEIEPMSAPTWVTLENNTLTGDMPMDHTNSNVTFSVAVHDIYDDAIYWNFVVESTHKLFATTTLPNLNATRGEWFEYHFLPSQFTNINDTQVSMNFTNSSQNHAWISFKSSNLTMLGKVPDDFKSLSMALVATEGSESQQLEFELIGMNSTKHHNHTSSHSSSSRTHSSSKSHTSSTSSTKSYSHTHARTRSSGSRTATATTSTASSGSAIAPTQKSHSSTNTAAIAAGVAVPLGVIAVAAIIFFLWWRRRNNKQGKDAEESPDISSPDLDNPANRPDQVLASNPFDDENSIGNAERLGALANLHLDGNSYSGSDISTLEDEKGNSYDGERTIHRELTSPSNEMLLPNPPPVSHQHDSDLFNSNDRSSSVYFESEPATRKSWRYTDHSRTERSLRGSVKSNTTVSTADLFNTVIKEDEPLPKDPRKSTLGLRDSVFWDRSSPTKSSHTRSRGKFNSESDILPILDEQSHNSNYRPNMTMSSSSSDELVPMQENGKFNWVHRPKDNKNQNQKRLVQTQNESNVDVGQVDEVEGRVPEQI</sequence>
<keyword evidence="10" id="KW-1185">Reference proteome</keyword>
<protein>
    <submittedName>
        <fullName evidence="9">ZYBA0S04-08064g1_1</fullName>
    </submittedName>
</protein>
<dbReference type="OrthoDB" id="41532at2759"/>
<name>A0A8J2X833_ZYGB2</name>
<feature type="domain" description="Dystroglycan-type cadherin-like" evidence="8">
    <location>
        <begin position="143"/>
        <end position="248"/>
    </location>
</feature>
<dbReference type="InterPro" id="IPR006644">
    <property type="entry name" value="Cadg"/>
</dbReference>
<dbReference type="PANTHER" id="PTHR15549">
    <property type="entry name" value="PAIRED IMMUNOGLOBULIN-LIKE TYPE 2 RECEPTOR"/>
    <property type="match status" value="1"/>
</dbReference>
<keyword evidence="2 6" id="KW-0812">Transmembrane</keyword>
<keyword evidence="7" id="KW-0732">Signal</keyword>
<dbReference type="Gene3D" id="2.60.40.10">
    <property type="entry name" value="Immunoglobulins"/>
    <property type="match status" value="3"/>
</dbReference>
<feature type="region of interest" description="Disordered" evidence="5">
    <location>
        <begin position="722"/>
        <end position="823"/>
    </location>
</feature>
<keyword evidence="3 6" id="KW-1133">Transmembrane helix</keyword>
<feature type="compositionally biased region" description="Low complexity" evidence="5">
    <location>
        <begin position="476"/>
        <end position="495"/>
    </location>
</feature>
<dbReference type="AlphaFoldDB" id="A0A8J2X833"/>
<reference evidence="10" key="1">
    <citation type="journal article" date="2013" name="Genome Announc.">
        <title>Genome sequence of the food spoilage yeast Zygosaccharomyces bailii CLIB 213(T).</title>
        <authorList>
            <person name="Galeote V."/>
            <person name="Bigey F."/>
            <person name="Devillers H."/>
            <person name="Neuveglise C."/>
            <person name="Dequin S."/>
        </authorList>
    </citation>
    <scope>NUCLEOTIDE SEQUENCE [LARGE SCALE GENOMIC DNA]</scope>
    <source>
        <strain evidence="10">CLIB 213 / ATCC 58445 / CBS 680 / CCRC 21525 / NBRC 1098 / NCYC 1416 / NRRL Y-2227</strain>
    </source>
</reference>
<feature type="compositionally biased region" description="Polar residues" evidence="5">
    <location>
        <begin position="754"/>
        <end position="770"/>
    </location>
</feature>
<evidence type="ECO:0000313" key="9">
    <source>
        <dbReference type="EMBL" id="CDF89596.1"/>
    </source>
</evidence>
<organism evidence="9 10">
    <name type="scientific">Zygosaccharomyces bailii (strain CLIB 213 / ATCC 58445 / CBS 680 / BCRC 21525 / NBRC 1098 / NCYC 1416 / NRRL Y-2227)</name>
    <dbReference type="NCBI Taxonomy" id="1333698"/>
    <lineage>
        <taxon>Eukaryota</taxon>
        <taxon>Fungi</taxon>
        <taxon>Dikarya</taxon>
        <taxon>Ascomycota</taxon>
        <taxon>Saccharomycotina</taxon>
        <taxon>Saccharomycetes</taxon>
        <taxon>Saccharomycetales</taxon>
        <taxon>Saccharomycetaceae</taxon>
        <taxon>Zygosaccharomyces</taxon>
    </lineage>
</organism>